<dbReference type="AlphaFoldDB" id="A0A318SRJ9"/>
<protein>
    <recommendedName>
        <fullName evidence="4">Terminase small subunit</fullName>
    </recommendedName>
</protein>
<dbReference type="Proteomes" id="UP000247540">
    <property type="component" value="Unassembled WGS sequence"/>
</dbReference>
<dbReference type="OrthoDB" id="6050435at2"/>
<sequence length="191" mass="20657">MNKRVELITQSEYARRRGVAKSAVAKAVAEGRISLIDGKIDQTVADIQWAQNSRARADSGRAAASNGPAEGQGASAAPDAPAAPSAGAPLQEPGYQDFRTRREKADAERAERENERDAGRLVDRAQVERATYDTFRALRDAVMATPQRAAPKCVGMSDARDIEHVMADQLRKAFEAAEGRLLERLPTLKGS</sequence>
<organism evidence="2 3">
    <name type="scientific">Xylophilus ampelinus</name>
    <dbReference type="NCBI Taxonomy" id="54067"/>
    <lineage>
        <taxon>Bacteria</taxon>
        <taxon>Pseudomonadati</taxon>
        <taxon>Pseudomonadota</taxon>
        <taxon>Betaproteobacteria</taxon>
        <taxon>Burkholderiales</taxon>
        <taxon>Xylophilus</taxon>
    </lineage>
</organism>
<name>A0A318SRJ9_9BURK</name>
<feature type="compositionally biased region" description="Basic and acidic residues" evidence="1">
    <location>
        <begin position="98"/>
        <end position="119"/>
    </location>
</feature>
<accession>A0A318SRJ9</accession>
<reference evidence="2 3" key="1">
    <citation type="submission" date="2018-06" db="EMBL/GenBank/DDBJ databases">
        <title>Genomic Encyclopedia of Type Strains, Phase III (KMG-III): the genomes of soil and plant-associated and newly described type strains.</title>
        <authorList>
            <person name="Whitman W."/>
        </authorList>
    </citation>
    <scope>NUCLEOTIDE SEQUENCE [LARGE SCALE GENOMIC DNA]</scope>
    <source>
        <strain evidence="2 3">CECT 7646</strain>
    </source>
</reference>
<evidence type="ECO:0000313" key="2">
    <source>
        <dbReference type="EMBL" id="PYE79820.1"/>
    </source>
</evidence>
<evidence type="ECO:0000256" key="1">
    <source>
        <dbReference type="SAM" id="MobiDB-lite"/>
    </source>
</evidence>
<evidence type="ECO:0008006" key="4">
    <source>
        <dbReference type="Google" id="ProtNLM"/>
    </source>
</evidence>
<evidence type="ECO:0000313" key="3">
    <source>
        <dbReference type="Proteomes" id="UP000247540"/>
    </source>
</evidence>
<feature type="region of interest" description="Disordered" evidence="1">
    <location>
        <begin position="51"/>
        <end position="119"/>
    </location>
</feature>
<keyword evidence="3" id="KW-1185">Reference proteome</keyword>
<dbReference type="EMBL" id="QJTC01000001">
    <property type="protein sequence ID" value="PYE79820.1"/>
    <property type="molecule type" value="Genomic_DNA"/>
</dbReference>
<feature type="compositionally biased region" description="Low complexity" evidence="1">
    <location>
        <begin position="73"/>
        <end position="89"/>
    </location>
</feature>
<gene>
    <name evidence="2" type="ORF">DFQ15_101140</name>
</gene>
<dbReference type="RefSeq" id="WP_110464112.1">
    <property type="nucleotide sequence ID" value="NZ_JAMOFZ010000002.1"/>
</dbReference>
<proteinExistence type="predicted"/>
<comment type="caution">
    <text evidence="2">The sequence shown here is derived from an EMBL/GenBank/DDBJ whole genome shotgun (WGS) entry which is preliminary data.</text>
</comment>